<dbReference type="AlphaFoldDB" id="A0A484CFC9"/>
<evidence type="ECO:0000256" key="2">
    <source>
        <dbReference type="ARBA" id="ARBA00022857"/>
    </source>
</evidence>
<dbReference type="PRINTS" id="PR00080">
    <property type="entry name" value="SDRFAMILY"/>
</dbReference>
<evidence type="ECO:0000313" key="10">
    <source>
        <dbReference type="EMBL" id="TDH02770.1"/>
    </source>
</evidence>
<dbReference type="Proteomes" id="UP000295070">
    <property type="component" value="Chromosome 15"/>
</dbReference>
<dbReference type="PANTHER" id="PTHR44196">
    <property type="entry name" value="DEHYDROGENASE/REDUCTASE SDR FAMILY MEMBER 7B"/>
    <property type="match status" value="1"/>
</dbReference>
<keyword evidence="8" id="KW-0472">Membrane</keyword>
<dbReference type="GO" id="GO:0007005">
    <property type="term" value="P:mitochondrion organization"/>
    <property type="evidence" value="ECO:0007669"/>
    <property type="project" value="InterPro"/>
</dbReference>
<evidence type="ECO:0000256" key="4">
    <source>
        <dbReference type="ARBA" id="ARBA00023027"/>
    </source>
</evidence>
<dbReference type="EMBL" id="SCKG01000015">
    <property type="protein sequence ID" value="TDH02770.1"/>
    <property type="molecule type" value="Genomic_DNA"/>
</dbReference>
<comment type="function">
    <text evidence="5">Putative oxidoreductase.</text>
</comment>
<dbReference type="Gene3D" id="3.40.50.720">
    <property type="entry name" value="NAD(P)-binding Rossmann-like Domain"/>
    <property type="match status" value="1"/>
</dbReference>
<evidence type="ECO:0000256" key="3">
    <source>
        <dbReference type="ARBA" id="ARBA00023002"/>
    </source>
</evidence>
<dbReference type="NCBIfam" id="NF004825">
    <property type="entry name" value="PRK06181.1"/>
    <property type="match status" value="1"/>
</dbReference>
<gene>
    <name evidence="10" type="ORF">EPR50_G00155950</name>
</gene>
<evidence type="ECO:0000313" key="11">
    <source>
        <dbReference type="Proteomes" id="UP000295070"/>
    </source>
</evidence>
<dbReference type="PANTHER" id="PTHR44196:SF1">
    <property type="entry name" value="DEHYDROGENASE_REDUCTASE SDR FAMILY MEMBER 7B"/>
    <property type="match status" value="1"/>
</dbReference>
<dbReference type="SMART" id="SM00822">
    <property type="entry name" value="PKS_KR"/>
    <property type="match status" value="1"/>
</dbReference>
<comment type="caution">
    <text evidence="10">The sequence shown here is derived from an EMBL/GenBank/DDBJ whole genome shotgun (WGS) entry which is preliminary data.</text>
</comment>
<dbReference type="FunFam" id="3.40.50.720:FF:000122">
    <property type="entry name" value="Dehydrogenase/reductase SDR family member 7B"/>
    <property type="match status" value="1"/>
</dbReference>
<dbReference type="InterPro" id="IPR002347">
    <property type="entry name" value="SDR_fam"/>
</dbReference>
<dbReference type="GO" id="GO:0006629">
    <property type="term" value="P:lipid metabolic process"/>
    <property type="evidence" value="ECO:0007669"/>
    <property type="project" value="UniProtKB-ARBA"/>
</dbReference>
<proteinExistence type="inferred from homology"/>
<organism evidence="10 11">
    <name type="scientific">Perca flavescens</name>
    <name type="common">American yellow perch</name>
    <name type="synonym">Morone flavescens</name>
    <dbReference type="NCBI Taxonomy" id="8167"/>
    <lineage>
        <taxon>Eukaryota</taxon>
        <taxon>Metazoa</taxon>
        <taxon>Chordata</taxon>
        <taxon>Craniata</taxon>
        <taxon>Vertebrata</taxon>
        <taxon>Euteleostomi</taxon>
        <taxon>Actinopterygii</taxon>
        <taxon>Neopterygii</taxon>
        <taxon>Teleostei</taxon>
        <taxon>Neoteleostei</taxon>
        <taxon>Acanthomorphata</taxon>
        <taxon>Eupercaria</taxon>
        <taxon>Perciformes</taxon>
        <taxon>Percoidei</taxon>
        <taxon>Percidae</taxon>
        <taxon>Percinae</taxon>
        <taxon>Perca</taxon>
    </lineage>
</organism>
<reference evidence="10 11" key="1">
    <citation type="submission" date="2019-01" db="EMBL/GenBank/DDBJ databases">
        <title>A chromosome-scale genome assembly of the yellow perch, Perca flavescens.</title>
        <authorList>
            <person name="Feron R."/>
            <person name="Morvezen R."/>
            <person name="Bestin A."/>
            <person name="Haffray P."/>
            <person name="Klopp C."/>
            <person name="Zahm M."/>
            <person name="Cabau C."/>
            <person name="Roques C."/>
            <person name="Donnadieu C."/>
            <person name="Bouchez O."/>
            <person name="Christie M."/>
            <person name="Larson W."/>
            <person name="Guiguen Y."/>
        </authorList>
    </citation>
    <scope>NUCLEOTIDE SEQUENCE [LARGE SCALE GENOMIC DNA]</scope>
    <source>
        <strain evidence="10">YP-PL-M2</strain>
        <tissue evidence="10">Blood</tissue>
    </source>
</reference>
<keyword evidence="3" id="KW-0560">Oxidoreductase</keyword>
<keyword evidence="2" id="KW-0521">NADP</keyword>
<dbReference type="CDD" id="cd05332">
    <property type="entry name" value="11beta-HSD1_like_SDR_c"/>
    <property type="match status" value="1"/>
</dbReference>
<dbReference type="InterPro" id="IPR020904">
    <property type="entry name" value="Sc_DH/Rdtase_CS"/>
</dbReference>
<evidence type="ECO:0000256" key="5">
    <source>
        <dbReference type="ARBA" id="ARBA00037096"/>
    </source>
</evidence>
<sequence length="558" mass="61080">MASLGRRRGVPVSRERGVMAATDCYIVHEIYNGENAQDQFEYELEQALEAQYKYIVIEPTRIGDETARWITVGNCLHKTAVLSGAACLLTPLSLPVEYSRYVALPAGALSVACSALYGISWQFDPCCKYQVEYDSQKLSRLPLHTLTSSTPVVLVRRDDVHRKRLHNTIALAALAYCAKKIYELYAISQLTGLPNFNSHNSLRGTKPVAVHVCPVAPSENHRQYINTLPSPELLITNSPCSSTVTQLMERVMGGGVLPLVLASAGILLLYRIIVRLRPGAALQDAVVVITGASSGLGKECAQVFHAAGARLVLCGRDAARLQQVVQELTASLTGSGRQTYTPCTVIFDLADTDTVDRAAEEILKCYGQVDVLINNAGISYRGNILDTHLSVQRDVMETNYFGPIALTQALLPSMVHRRSGHIVVISSVQGKIAIPYRSAYAASKHATQAYFDCLRAEIERYGIPVTVISPGYIRTSLSVNAVTCDGSKYGVLDKTTEMGRDPRDVAQAVLKAVRQKSKDVVLAGPLPNLAIYLRTLWPALFFKLMSSRARKEQKPKDE</sequence>
<feature type="transmembrane region" description="Helical" evidence="8">
    <location>
        <begin position="251"/>
        <end position="270"/>
    </location>
</feature>
<name>A0A484CFC9_PERFV</name>
<dbReference type="SUPFAM" id="SSF51735">
    <property type="entry name" value="NAD(P)-binding Rossmann-fold domains"/>
    <property type="match status" value="1"/>
</dbReference>
<dbReference type="InterPro" id="IPR057326">
    <property type="entry name" value="KR_dom"/>
</dbReference>
<accession>A0A484CFC9</accession>
<protein>
    <recommendedName>
        <fullName evidence="6">Dehydrogenase/reductase SDR family member 7B</fullName>
    </recommendedName>
    <alternativeName>
        <fullName evidence="7">Short-chain dehydrogenase/reductase family 32C member 1</fullName>
    </alternativeName>
</protein>
<comment type="similarity">
    <text evidence="1">Belongs to the short-chain dehydrogenases/reductases (SDR) family.</text>
</comment>
<dbReference type="Pfam" id="PF14972">
    <property type="entry name" value="Mito_morph_reg"/>
    <property type="match status" value="1"/>
</dbReference>
<dbReference type="InterPro" id="IPR036291">
    <property type="entry name" value="NAD(P)-bd_dom_sf"/>
</dbReference>
<evidence type="ECO:0000256" key="1">
    <source>
        <dbReference type="ARBA" id="ARBA00006484"/>
    </source>
</evidence>
<evidence type="ECO:0000256" key="7">
    <source>
        <dbReference type="ARBA" id="ARBA00043014"/>
    </source>
</evidence>
<dbReference type="STRING" id="8167.A0A484CFC9"/>
<evidence type="ECO:0000259" key="9">
    <source>
        <dbReference type="SMART" id="SM00822"/>
    </source>
</evidence>
<dbReference type="PRINTS" id="PR00081">
    <property type="entry name" value="GDHRDH"/>
</dbReference>
<dbReference type="GO" id="GO:0005743">
    <property type="term" value="C:mitochondrial inner membrane"/>
    <property type="evidence" value="ECO:0007669"/>
    <property type="project" value="InterPro"/>
</dbReference>
<keyword evidence="11" id="KW-1185">Reference proteome</keyword>
<keyword evidence="8" id="KW-1133">Transmembrane helix</keyword>
<evidence type="ECO:0000256" key="6">
    <source>
        <dbReference type="ARBA" id="ARBA00040419"/>
    </source>
</evidence>
<dbReference type="GO" id="GO:0016616">
    <property type="term" value="F:oxidoreductase activity, acting on the CH-OH group of donors, NAD or NADP as acceptor"/>
    <property type="evidence" value="ECO:0007669"/>
    <property type="project" value="UniProtKB-ARBA"/>
</dbReference>
<dbReference type="PROSITE" id="PS00061">
    <property type="entry name" value="ADH_SHORT"/>
    <property type="match status" value="1"/>
</dbReference>
<dbReference type="InterPro" id="IPR026120">
    <property type="entry name" value="TMEM11"/>
</dbReference>
<evidence type="ECO:0000256" key="8">
    <source>
        <dbReference type="SAM" id="Phobius"/>
    </source>
</evidence>
<dbReference type="Pfam" id="PF00106">
    <property type="entry name" value="adh_short"/>
    <property type="match status" value="1"/>
</dbReference>
<feature type="domain" description="Ketoreductase" evidence="9">
    <location>
        <begin position="285"/>
        <end position="476"/>
    </location>
</feature>
<keyword evidence="4" id="KW-0520">NAD</keyword>
<keyword evidence="8" id="KW-0812">Transmembrane</keyword>